<feature type="compositionally biased region" description="Basic and acidic residues" evidence="1">
    <location>
        <begin position="111"/>
        <end position="123"/>
    </location>
</feature>
<feature type="domain" description="NAD glycohydrolase translocation F5/8 type C" evidence="3">
    <location>
        <begin position="275"/>
        <end position="408"/>
    </location>
</feature>
<feature type="transmembrane region" description="Helical" evidence="2">
    <location>
        <begin position="234"/>
        <end position="252"/>
    </location>
</feature>
<keyword evidence="5" id="KW-1185">Reference proteome</keyword>
<dbReference type="EMBL" id="CP059572">
    <property type="protein sequence ID" value="QXJ21396.1"/>
    <property type="molecule type" value="Genomic_DNA"/>
</dbReference>
<dbReference type="SUPFAM" id="SSF49785">
    <property type="entry name" value="Galactose-binding domain-like"/>
    <property type="match status" value="1"/>
</dbReference>
<organism evidence="4 5">
    <name type="scientific">Actinomadura graeca</name>
    <dbReference type="NCBI Taxonomy" id="2750812"/>
    <lineage>
        <taxon>Bacteria</taxon>
        <taxon>Bacillati</taxon>
        <taxon>Actinomycetota</taxon>
        <taxon>Actinomycetes</taxon>
        <taxon>Streptosporangiales</taxon>
        <taxon>Thermomonosporaceae</taxon>
        <taxon>Actinomadura</taxon>
    </lineage>
</organism>
<keyword evidence="2" id="KW-0812">Transmembrane</keyword>
<sequence>MTSAGTCADCGATDQSGSFCDRCGAVLSWVRPEPPAAQPPPPARPAPAEPPPAPPAEAPPAPPTGASPAPPAGAPPAPLPSPPPAPPAEPPSPARRPAGDARDTPFQATARTEHPPARDERARRLLVPVAPESEQRPAPQGPTPVLPGRPEAARPRMRATEHPDWSGGVPCPWCDTPNPPDRHFCRQCAMRLAAADKNGSRTRTWWQRIFEGGRDREAPWAGERPRLRRTPGRVLPLVAMSLLGVALLWTAIVKVDDVGNGIVDHFVRRVPVTSNASAASHSDPKHGAKLAFDGLSDTFWGTGYAGGGQGVFLEASFVQPRRLLNLIITPGISKQPDRYATQARPQILDATVISSDGTARTTELQLDDAPGPQKLKLRGNNVVRVRLTIRSAYGAAPNRQVCIAEVEFFTRAAIKTL</sequence>
<dbReference type="RefSeq" id="WP_231334545.1">
    <property type="nucleotide sequence ID" value="NZ_CP059572.1"/>
</dbReference>
<name>A0ABX8QRG3_9ACTN</name>
<dbReference type="Proteomes" id="UP001049518">
    <property type="component" value="Chromosome"/>
</dbReference>
<dbReference type="InterPro" id="IPR057561">
    <property type="entry name" value="NADase_transloc"/>
</dbReference>
<accession>A0ABX8QRG3</accession>
<proteinExistence type="predicted"/>
<evidence type="ECO:0000313" key="4">
    <source>
        <dbReference type="EMBL" id="QXJ21396.1"/>
    </source>
</evidence>
<evidence type="ECO:0000256" key="1">
    <source>
        <dbReference type="SAM" id="MobiDB-lite"/>
    </source>
</evidence>
<evidence type="ECO:0000256" key="2">
    <source>
        <dbReference type="SAM" id="Phobius"/>
    </source>
</evidence>
<protein>
    <submittedName>
        <fullName evidence="4">Zinc ribbon domain-containing protein</fullName>
    </submittedName>
</protein>
<keyword evidence="2" id="KW-1133">Transmembrane helix</keyword>
<evidence type="ECO:0000259" key="3">
    <source>
        <dbReference type="Pfam" id="PF25302"/>
    </source>
</evidence>
<reference evidence="4" key="1">
    <citation type="submission" date="2020-07" db="EMBL/GenBank/DDBJ databases">
        <authorList>
            <person name="Tarantini F.S."/>
            <person name="Hong K.W."/>
            <person name="Chan K.G."/>
        </authorList>
    </citation>
    <scope>NUCLEOTIDE SEQUENCE</scope>
    <source>
        <strain evidence="4">32-07</strain>
    </source>
</reference>
<dbReference type="Gene3D" id="2.60.120.260">
    <property type="entry name" value="Galactose-binding domain-like"/>
    <property type="match status" value="1"/>
</dbReference>
<dbReference type="Pfam" id="PF25302">
    <property type="entry name" value="NADase_transloc"/>
    <property type="match status" value="1"/>
</dbReference>
<evidence type="ECO:0000313" key="5">
    <source>
        <dbReference type="Proteomes" id="UP001049518"/>
    </source>
</evidence>
<feature type="compositionally biased region" description="Basic and acidic residues" evidence="1">
    <location>
        <begin position="151"/>
        <end position="164"/>
    </location>
</feature>
<feature type="region of interest" description="Disordered" evidence="1">
    <location>
        <begin position="31"/>
        <end position="165"/>
    </location>
</feature>
<dbReference type="InterPro" id="IPR008979">
    <property type="entry name" value="Galactose-bd-like_sf"/>
</dbReference>
<gene>
    <name evidence="4" type="ORF">AGRA3207_002246</name>
</gene>
<feature type="compositionally biased region" description="Pro residues" evidence="1">
    <location>
        <begin position="32"/>
        <end position="94"/>
    </location>
</feature>
<keyword evidence="2" id="KW-0472">Membrane</keyword>
<dbReference type="NCBIfam" id="NF047619">
    <property type="entry name" value="NADase_discoid"/>
    <property type="match status" value="1"/>
</dbReference>